<keyword evidence="4" id="KW-1185">Reference proteome</keyword>
<sequence length="590" mass="63756">MSDVAPTAYESLIQFLYQVPIGLVQTTLDGEITMINPMAAQLLMPLAPEGNLSNLFDVLQAVAPQLRVGGREAMAAQPPGAIVCEALRLVLPATAGNPSQTLSLRLLRLDATTLMASLTDVSLMVLQEQQRLAKQLRDANRIDSLTSLPNRTAALERIEAALARSADDATRQFAVLFINCDRFERINLTLGTSAGDELLRVMAARINGTVRQGDSVARASGPTQTAARLGGDEFVVLLDGLRAGDDARTVAQRLTEVLCKPYAIGERPVHLTVSMGVVVAPERGATAHSVLQDASLAMREAKRAHGARYCVFEPLMKEQAWRRGSIEGELRRAITDGQLFVVYQPIVDLRNGRAVGAEALVRWRHPERGIVPPIEFIEIAEETGLIGRLGEFVLSEACRQFVRWAAELGAQAPLLLSVNLSRAQLFEGDIAAQVATALRDSGLPPAQLQLEVTESLAAQDDRIQARLHELKALGLSLALDDFGTGYSSLASLHQLPVDVVKIDRSFVSQSESSAHHRVLIEATLKVARSLGMRTVAEGIETTGQSAILQALQCDKGQGYFYARPMPAEDAARWFVAHVPQAEAVCVAPAL</sequence>
<dbReference type="InterPro" id="IPR052155">
    <property type="entry name" value="Biofilm_reg_signaling"/>
</dbReference>
<dbReference type="InterPro" id="IPR000160">
    <property type="entry name" value="GGDEF_dom"/>
</dbReference>
<reference evidence="3" key="1">
    <citation type="submission" date="2022-05" db="EMBL/GenBank/DDBJ databases">
        <title>An RpoN-dependent PEP-CTERM gene is involved in floc formation of an Aquincola tertiaricarbonis strain.</title>
        <authorList>
            <person name="Qiu D."/>
            <person name="Xia M."/>
        </authorList>
    </citation>
    <scope>NUCLEOTIDE SEQUENCE</scope>
    <source>
        <strain evidence="3">RN12</strain>
    </source>
</reference>
<dbReference type="EMBL" id="CP097635">
    <property type="protein sequence ID" value="URI08077.1"/>
    <property type="molecule type" value="Genomic_DNA"/>
</dbReference>
<dbReference type="InterPro" id="IPR043128">
    <property type="entry name" value="Rev_trsase/Diguanyl_cyclase"/>
</dbReference>
<protein>
    <submittedName>
        <fullName evidence="3">Bifunctional diguanylate cyclase/phosphodiesterase</fullName>
    </submittedName>
</protein>
<dbReference type="Gene3D" id="3.30.70.270">
    <property type="match status" value="1"/>
</dbReference>
<evidence type="ECO:0000259" key="2">
    <source>
        <dbReference type="PROSITE" id="PS50887"/>
    </source>
</evidence>
<dbReference type="Pfam" id="PF00563">
    <property type="entry name" value="EAL"/>
    <property type="match status" value="1"/>
</dbReference>
<feature type="domain" description="EAL" evidence="1">
    <location>
        <begin position="323"/>
        <end position="578"/>
    </location>
</feature>
<dbReference type="Gene3D" id="3.20.20.450">
    <property type="entry name" value="EAL domain"/>
    <property type="match status" value="1"/>
</dbReference>
<dbReference type="SMART" id="SM00052">
    <property type="entry name" value="EAL"/>
    <property type="match status" value="1"/>
</dbReference>
<dbReference type="PROSITE" id="PS50883">
    <property type="entry name" value="EAL"/>
    <property type="match status" value="1"/>
</dbReference>
<dbReference type="Proteomes" id="UP001056201">
    <property type="component" value="Chromosome 1"/>
</dbReference>
<dbReference type="InterPro" id="IPR029787">
    <property type="entry name" value="Nucleotide_cyclase"/>
</dbReference>
<evidence type="ECO:0000259" key="1">
    <source>
        <dbReference type="PROSITE" id="PS50883"/>
    </source>
</evidence>
<dbReference type="RefSeq" id="WP_250196299.1">
    <property type="nucleotide sequence ID" value="NZ_CP097635.1"/>
</dbReference>
<proteinExistence type="predicted"/>
<organism evidence="3 4">
    <name type="scientific">Aquincola tertiaricarbonis</name>
    <dbReference type="NCBI Taxonomy" id="391953"/>
    <lineage>
        <taxon>Bacteria</taxon>
        <taxon>Pseudomonadati</taxon>
        <taxon>Pseudomonadota</taxon>
        <taxon>Betaproteobacteria</taxon>
        <taxon>Burkholderiales</taxon>
        <taxon>Sphaerotilaceae</taxon>
        <taxon>Aquincola</taxon>
    </lineage>
</organism>
<dbReference type="PANTHER" id="PTHR44757:SF2">
    <property type="entry name" value="BIOFILM ARCHITECTURE MAINTENANCE PROTEIN MBAA"/>
    <property type="match status" value="1"/>
</dbReference>
<dbReference type="PROSITE" id="PS50887">
    <property type="entry name" value="GGDEF"/>
    <property type="match status" value="1"/>
</dbReference>
<dbReference type="NCBIfam" id="TIGR00254">
    <property type="entry name" value="GGDEF"/>
    <property type="match status" value="1"/>
</dbReference>
<dbReference type="PANTHER" id="PTHR44757">
    <property type="entry name" value="DIGUANYLATE CYCLASE DGCP"/>
    <property type="match status" value="1"/>
</dbReference>
<dbReference type="InterPro" id="IPR001633">
    <property type="entry name" value="EAL_dom"/>
</dbReference>
<dbReference type="SUPFAM" id="SSF55073">
    <property type="entry name" value="Nucleotide cyclase"/>
    <property type="match status" value="1"/>
</dbReference>
<gene>
    <name evidence="3" type="ORF">MW290_05715</name>
</gene>
<dbReference type="CDD" id="cd01949">
    <property type="entry name" value="GGDEF"/>
    <property type="match status" value="1"/>
</dbReference>
<evidence type="ECO:0000313" key="4">
    <source>
        <dbReference type="Proteomes" id="UP001056201"/>
    </source>
</evidence>
<dbReference type="Pfam" id="PF00990">
    <property type="entry name" value="GGDEF"/>
    <property type="match status" value="1"/>
</dbReference>
<dbReference type="CDD" id="cd01948">
    <property type="entry name" value="EAL"/>
    <property type="match status" value="1"/>
</dbReference>
<name>A0ABY4S447_AQUTE</name>
<dbReference type="SMART" id="SM00267">
    <property type="entry name" value="GGDEF"/>
    <property type="match status" value="1"/>
</dbReference>
<feature type="domain" description="GGDEF" evidence="2">
    <location>
        <begin position="171"/>
        <end position="314"/>
    </location>
</feature>
<dbReference type="SUPFAM" id="SSF141868">
    <property type="entry name" value="EAL domain-like"/>
    <property type="match status" value="1"/>
</dbReference>
<evidence type="ECO:0000313" key="3">
    <source>
        <dbReference type="EMBL" id="URI08077.1"/>
    </source>
</evidence>
<dbReference type="InterPro" id="IPR035919">
    <property type="entry name" value="EAL_sf"/>
</dbReference>
<accession>A0ABY4S447</accession>